<gene>
    <name evidence="1" type="ORF">JKP88DRAFT_261650</name>
</gene>
<dbReference type="OrthoDB" id="103153at2759"/>
<protein>
    <submittedName>
        <fullName evidence="1">PD-XK nuclease superfamily-domain-containing protein</fullName>
    </submittedName>
</protein>
<dbReference type="NCBIfam" id="TIGR04256">
    <property type="entry name" value="GxxExxY"/>
    <property type="match status" value="1"/>
</dbReference>
<comment type="caution">
    <text evidence="1">The sequence shown here is derived from an EMBL/GenBank/DDBJ whole genome shotgun (WGS) entry which is preliminary data.</text>
</comment>
<reference evidence="1" key="1">
    <citation type="submission" date="2021-02" db="EMBL/GenBank/DDBJ databases">
        <title>First Annotated Genome of the Yellow-green Alga Tribonema minus.</title>
        <authorList>
            <person name="Mahan K.M."/>
        </authorList>
    </citation>
    <scope>NUCLEOTIDE SEQUENCE</scope>
    <source>
        <strain evidence="1">UTEX B ZZ1240</strain>
    </source>
</reference>
<dbReference type="Pfam" id="PF13366">
    <property type="entry name" value="PDDEXK_3"/>
    <property type="match status" value="1"/>
</dbReference>
<organism evidence="1 2">
    <name type="scientific">Tribonema minus</name>
    <dbReference type="NCBI Taxonomy" id="303371"/>
    <lineage>
        <taxon>Eukaryota</taxon>
        <taxon>Sar</taxon>
        <taxon>Stramenopiles</taxon>
        <taxon>Ochrophyta</taxon>
        <taxon>PX clade</taxon>
        <taxon>Xanthophyceae</taxon>
        <taxon>Tribonematales</taxon>
        <taxon>Tribonemataceae</taxon>
        <taxon>Tribonema</taxon>
    </lineage>
</organism>
<name>A0A835YHV7_9STRA</name>
<dbReference type="InterPro" id="IPR026350">
    <property type="entry name" value="GxxExxY"/>
</dbReference>
<keyword evidence="2" id="KW-1185">Reference proteome</keyword>
<accession>A0A835YHV7</accession>
<dbReference type="AlphaFoldDB" id="A0A835YHV7"/>
<dbReference type="EMBL" id="JAFCMP010000547">
    <property type="protein sequence ID" value="KAG5175622.1"/>
    <property type="molecule type" value="Genomic_DNA"/>
</dbReference>
<sequence length="337" mass="37188">MSRKARLPTKVEVNEDAAVDALAARLERVAIRYDRPVLENDMAIVSTPEDLSDLLPHLCNAIFTTLGTCNLEASYQRALCFELRSRGIRVTEELPLPILYGDCEIGSRRLDLLLTLPDGSQAIIELKAVLSLDSKHLKQLEYYLAHWSLDLGFLVNFPHEQGFPADHNGVFTSQILQGSVNVSDRVLKPRVRDAVAQVVKVARAVQRYRHGTPVLPVLGAQGQLRRLSWTLQAPHECIACARFQELLRNGGAATDVVLRDPRDCLRSTGLQGLVSCVSAHGSNDRLHNLRCMMLQRQGDVCWPETVDSSSLGPPGLNLHCICQVVVSTCTSSIKPSV</sequence>
<evidence type="ECO:0000313" key="2">
    <source>
        <dbReference type="Proteomes" id="UP000664859"/>
    </source>
</evidence>
<evidence type="ECO:0000313" key="1">
    <source>
        <dbReference type="EMBL" id="KAG5175622.1"/>
    </source>
</evidence>
<dbReference type="Proteomes" id="UP000664859">
    <property type="component" value="Unassembled WGS sequence"/>
</dbReference>
<proteinExistence type="predicted"/>